<dbReference type="RefSeq" id="WP_100545332.1">
    <property type="nucleotide sequence ID" value="NZ_PHQY01000677.1"/>
</dbReference>
<proteinExistence type="predicted"/>
<keyword evidence="1 3" id="KW-0732">Signal</keyword>
<dbReference type="InterPro" id="IPR001119">
    <property type="entry name" value="SLH_dom"/>
</dbReference>
<feature type="chain" id="PRO_5014657392" evidence="3">
    <location>
        <begin position="27"/>
        <end position="665"/>
    </location>
</feature>
<feature type="region of interest" description="Disordered" evidence="2">
    <location>
        <begin position="207"/>
        <end position="245"/>
    </location>
</feature>
<feature type="domain" description="SLH" evidence="4">
    <location>
        <begin position="144"/>
        <end position="207"/>
    </location>
</feature>
<evidence type="ECO:0000313" key="6">
    <source>
        <dbReference type="EMBL" id="PJO41225.1"/>
    </source>
</evidence>
<evidence type="ECO:0000256" key="1">
    <source>
        <dbReference type="ARBA" id="ARBA00022729"/>
    </source>
</evidence>
<dbReference type="PANTHER" id="PTHR43308">
    <property type="entry name" value="OUTER MEMBRANE PROTEIN ALPHA-RELATED"/>
    <property type="match status" value="1"/>
</dbReference>
<protein>
    <submittedName>
        <fullName evidence="6">Endo-beta-N-acetylglucosaminidase</fullName>
    </submittedName>
</protein>
<accession>A0A2M9PZG9</accession>
<organism evidence="6 7">
    <name type="scientific">Lysinibacillus xylanilyticus</name>
    <dbReference type="NCBI Taxonomy" id="582475"/>
    <lineage>
        <taxon>Bacteria</taxon>
        <taxon>Bacillati</taxon>
        <taxon>Bacillota</taxon>
        <taxon>Bacilli</taxon>
        <taxon>Bacillales</taxon>
        <taxon>Bacillaceae</taxon>
        <taxon>Lysinibacillus</taxon>
    </lineage>
</organism>
<dbReference type="InterPro" id="IPR051465">
    <property type="entry name" value="Cell_Envelope_Struct_Comp"/>
</dbReference>
<sequence>MKKLSIITVVMALVSLLIWQPNMAYADELSGHMHESGLRYLISKGALKQDANGSYRPNDNVTRGEFATYIAKALNLEKKDNITFTDVPDTYLFAKDIKLAATAGIITGYTDGSFKPDAHISREHMAVMLIRAVDYLKIPKGTSSITFNDNAAIFKDFRQDIAIGAELGLIKGSSNNLFLPKDNATIGEASTFVLRLIHLADDVKNNGGNSNNNGNNNDNNGNNGNSGNNGNNGNTDGDTGNGNSTKFIVKEISNGTLVGNQAFPSFDAAEKAMSKNTLVITLNDKIMKMSSGYVVTNNYVALKSETIKDQIAVAANTEMEYLSSDATQVKVRLAGHVGYLKHADVTLIPSALSKGRSYYTNENGEIKHTLYDYKSNKYSSSYVYGKAPDFMKQGEKYFSWNGINFTNASGSSKGEAYNYYQFLPARAKTQYSAEEINNYILQKLAEVESSGASLYKDATKKSKLIGLGEVLKEIEANAHINAMTILSLAQHESAYGMSAQAQDLNNLFGLYVYDTNPANKHFDSVKANINELVEKFLQPNYITPGGPYTNGAVVGSKAVGFNVKYASDPFWGAKIAGHYYRAEKALGFKDAKNPYKIGITTTTGLNVRPDASTSQSPLYTFNKVGMPIIVTGTDANGWYQVISDKIHPESAYISKDYVKIINTVK</sequence>
<dbReference type="Pfam" id="PF01832">
    <property type="entry name" value="Glucosaminidase"/>
    <property type="match status" value="1"/>
</dbReference>
<feature type="domain" description="SLH" evidence="4">
    <location>
        <begin position="21"/>
        <end position="79"/>
    </location>
</feature>
<dbReference type="STRING" id="582475.ACZ11_18735"/>
<dbReference type="InterPro" id="IPR002901">
    <property type="entry name" value="MGlyc_endo_b_GlcNAc-like_dom"/>
</dbReference>
<evidence type="ECO:0000256" key="3">
    <source>
        <dbReference type="SAM" id="SignalP"/>
    </source>
</evidence>
<dbReference type="Gene3D" id="2.30.30.40">
    <property type="entry name" value="SH3 Domains"/>
    <property type="match status" value="1"/>
</dbReference>
<dbReference type="GO" id="GO:0004040">
    <property type="term" value="F:amidase activity"/>
    <property type="evidence" value="ECO:0007669"/>
    <property type="project" value="InterPro"/>
</dbReference>
<feature type="domain" description="SH3b" evidence="5">
    <location>
        <begin position="595"/>
        <end position="662"/>
    </location>
</feature>
<dbReference type="Gene3D" id="1.10.530.10">
    <property type="match status" value="1"/>
</dbReference>
<dbReference type="Pfam" id="PF00395">
    <property type="entry name" value="SLH"/>
    <property type="match status" value="2"/>
</dbReference>
<dbReference type="PROSITE" id="PS51781">
    <property type="entry name" value="SH3B"/>
    <property type="match status" value="1"/>
</dbReference>
<evidence type="ECO:0000259" key="5">
    <source>
        <dbReference type="PROSITE" id="PS51781"/>
    </source>
</evidence>
<comment type="caution">
    <text evidence="6">The sequence shown here is derived from an EMBL/GenBank/DDBJ whole genome shotgun (WGS) entry which is preliminary data.</text>
</comment>
<dbReference type="PROSITE" id="PS51272">
    <property type="entry name" value="SLH"/>
    <property type="match status" value="3"/>
</dbReference>
<feature type="signal peptide" evidence="3">
    <location>
        <begin position="1"/>
        <end position="26"/>
    </location>
</feature>
<name>A0A2M9PZG9_9BACI</name>
<dbReference type="InterPro" id="IPR003646">
    <property type="entry name" value="SH3-like_bac-type"/>
</dbReference>
<dbReference type="Proteomes" id="UP000232101">
    <property type="component" value="Unassembled WGS sequence"/>
</dbReference>
<gene>
    <name evidence="6" type="ORF">CWD94_24115</name>
</gene>
<dbReference type="EMBL" id="PHQY01000677">
    <property type="protein sequence ID" value="PJO41225.1"/>
    <property type="molecule type" value="Genomic_DNA"/>
</dbReference>
<dbReference type="PANTHER" id="PTHR43308:SF5">
    <property type="entry name" value="S-LAYER PROTEIN _ PEPTIDOGLYCAN ENDO-BETA-N-ACETYLGLUCOSAMINIDASE"/>
    <property type="match status" value="1"/>
</dbReference>
<evidence type="ECO:0000313" key="7">
    <source>
        <dbReference type="Proteomes" id="UP000232101"/>
    </source>
</evidence>
<evidence type="ECO:0000259" key="4">
    <source>
        <dbReference type="PROSITE" id="PS51272"/>
    </source>
</evidence>
<dbReference type="AlphaFoldDB" id="A0A2M9PZG9"/>
<evidence type="ECO:0000256" key="2">
    <source>
        <dbReference type="SAM" id="MobiDB-lite"/>
    </source>
</evidence>
<feature type="domain" description="SLH" evidence="4">
    <location>
        <begin position="80"/>
        <end position="143"/>
    </location>
</feature>
<reference evidence="6 7" key="1">
    <citation type="submission" date="2017-11" db="EMBL/GenBank/DDBJ databases">
        <title>Bacterial isolate from king chilli rhizosphere.</title>
        <authorList>
            <person name="Takhelmayum P."/>
            <person name="Sarangthem I."/>
        </authorList>
    </citation>
    <scope>NUCLEOTIDE SEQUENCE [LARGE SCALE GENOMIC DNA]</scope>
    <source>
        <strain evidence="7">t26</strain>
    </source>
</reference>